<organism evidence="2 3">
    <name type="scientific">Desertihabitans brevis</name>
    <dbReference type="NCBI Taxonomy" id="2268447"/>
    <lineage>
        <taxon>Bacteria</taxon>
        <taxon>Bacillati</taxon>
        <taxon>Actinomycetota</taxon>
        <taxon>Actinomycetes</taxon>
        <taxon>Propionibacteriales</taxon>
        <taxon>Propionibacteriaceae</taxon>
        <taxon>Desertihabitans</taxon>
    </lineage>
</organism>
<evidence type="ECO:0000313" key="2">
    <source>
        <dbReference type="EMBL" id="RCK68542.1"/>
    </source>
</evidence>
<evidence type="ECO:0000313" key="3">
    <source>
        <dbReference type="Proteomes" id="UP000252770"/>
    </source>
</evidence>
<sequence>MRISHLGHSAVLVEGGGQRLLIDPGAFSSSWHGLHDLDAVLITHLHPDHVDPQHVPALLAANPDARVVVEPGVPDTVDLGVDEGRLIRLAAGQELSLGPWQLEAVGGDHAVIHRDLPMIGNVGLVLRAEGEPTFFHPGDSLAAVPSGIDLLAVPAYAPWAAMKEHIDFIRAVGAGRLFPIHDGLLNDRGRAMVVGRFAEMTSTEVLDLASQRPQEL</sequence>
<reference evidence="2 3" key="1">
    <citation type="submission" date="2018-07" db="EMBL/GenBank/DDBJ databases">
        <title>Desertimonas flava gen. nov. sp. nov.</title>
        <authorList>
            <person name="Liu S."/>
        </authorList>
    </citation>
    <scope>NUCLEOTIDE SEQUENCE [LARGE SCALE GENOMIC DNA]</scope>
    <source>
        <strain evidence="2 3">16Sb5-5</strain>
    </source>
</reference>
<keyword evidence="3" id="KW-1185">Reference proteome</keyword>
<dbReference type="InterPro" id="IPR036866">
    <property type="entry name" value="RibonucZ/Hydroxyglut_hydro"/>
</dbReference>
<dbReference type="InterPro" id="IPR050114">
    <property type="entry name" value="UPF0173_UPF0282_UlaG_hydrolase"/>
</dbReference>
<dbReference type="Gene3D" id="3.60.15.10">
    <property type="entry name" value="Ribonuclease Z/Hydroxyacylglutathione hydrolase-like"/>
    <property type="match status" value="1"/>
</dbReference>
<keyword evidence="2" id="KW-0378">Hydrolase</keyword>
<accession>A0A367YU40</accession>
<dbReference type="PANTHER" id="PTHR43546">
    <property type="entry name" value="UPF0173 METAL-DEPENDENT HYDROLASE MJ1163-RELATED"/>
    <property type="match status" value="1"/>
</dbReference>
<comment type="caution">
    <text evidence="2">The sequence shown here is derived from an EMBL/GenBank/DDBJ whole genome shotgun (WGS) entry which is preliminary data.</text>
</comment>
<dbReference type="PANTHER" id="PTHR43546:SF3">
    <property type="entry name" value="UPF0173 METAL-DEPENDENT HYDROLASE MJ1163"/>
    <property type="match status" value="1"/>
</dbReference>
<dbReference type="GO" id="GO:0016787">
    <property type="term" value="F:hydrolase activity"/>
    <property type="evidence" value="ECO:0007669"/>
    <property type="project" value="UniProtKB-KW"/>
</dbReference>
<evidence type="ECO:0000259" key="1">
    <source>
        <dbReference type="SMART" id="SM00849"/>
    </source>
</evidence>
<dbReference type="AlphaFoldDB" id="A0A367YU40"/>
<dbReference type="SMART" id="SM00849">
    <property type="entry name" value="Lactamase_B"/>
    <property type="match status" value="1"/>
</dbReference>
<dbReference type="RefSeq" id="WP_114127512.1">
    <property type="nucleotide sequence ID" value="NZ_QOUI01000010.1"/>
</dbReference>
<dbReference type="Pfam" id="PF13483">
    <property type="entry name" value="Lactamase_B_3"/>
    <property type="match status" value="1"/>
</dbReference>
<gene>
    <name evidence="2" type="ORF">DT076_14980</name>
</gene>
<dbReference type="Proteomes" id="UP000252770">
    <property type="component" value="Unassembled WGS sequence"/>
</dbReference>
<dbReference type="InterPro" id="IPR001279">
    <property type="entry name" value="Metallo-B-lactamas"/>
</dbReference>
<protein>
    <submittedName>
        <fullName evidence="2">MBL fold metallo-hydrolase</fullName>
    </submittedName>
</protein>
<proteinExistence type="predicted"/>
<dbReference type="SUPFAM" id="SSF56281">
    <property type="entry name" value="Metallo-hydrolase/oxidoreductase"/>
    <property type="match status" value="1"/>
</dbReference>
<name>A0A367YU40_9ACTN</name>
<feature type="domain" description="Metallo-beta-lactamase" evidence="1">
    <location>
        <begin position="7"/>
        <end position="176"/>
    </location>
</feature>
<dbReference type="EMBL" id="QOUI01000010">
    <property type="protein sequence ID" value="RCK68542.1"/>
    <property type="molecule type" value="Genomic_DNA"/>
</dbReference>